<dbReference type="OrthoDB" id="3219649at2759"/>
<gene>
    <name evidence="2" type="ORF">BpHYR1_038548</name>
</gene>
<keyword evidence="1" id="KW-0732">Signal</keyword>
<proteinExistence type="predicted"/>
<evidence type="ECO:0000313" key="2">
    <source>
        <dbReference type="EMBL" id="RNA17838.1"/>
    </source>
</evidence>
<reference evidence="2 3" key="1">
    <citation type="journal article" date="2018" name="Sci. Rep.">
        <title>Genomic signatures of local adaptation to the degree of environmental predictability in rotifers.</title>
        <authorList>
            <person name="Franch-Gras L."/>
            <person name="Hahn C."/>
            <person name="Garcia-Roger E.M."/>
            <person name="Carmona M.J."/>
            <person name="Serra M."/>
            <person name="Gomez A."/>
        </authorList>
    </citation>
    <scope>NUCLEOTIDE SEQUENCE [LARGE SCALE GENOMIC DNA]</scope>
    <source>
        <strain evidence="2">HYR1</strain>
    </source>
</reference>
<accession>A0A3M7R3L7</accession>
<comment type="caution">
    <text evidence="2">The sequence shown here is derived from an EMBL/GenBank/DDBJ whole genome shotgun (WGS) entry which is preliminary data.</text>
</comment>
<feature type="signal peptide" evidence="1">
    <location>
        <begin position="1"/>
        <end position="18"/>
    </location>
</feature>
<evidence type="ECO:0000256" key="1">
    <source>
        <dbReference type="SAM" id="SignalP"/>
    </source>
</evidence>
<protein>
    <submittedName>
        <fullName evidence="2">Uncharacterized protein</fullName>
    </submittedName>
</protein>
<sequence length="206" mass="21851">MSKLIFLIAATLIANIACDTCDFASHPTYGRGSCVQSAWCPNSLYVSGLCESKPASVKCCYSNGKSSSLPSVCSSSVKLSQYTAISVLNANGITVSSSGNCATRTNPKCTALDQINCRSIAELVNYKRASGCAVIMTGGTETGHSNGARSHSTGYKIDIGINSCHSSYIRSRFTYAGKRGDGADLYKDARGNTWALEGNHWDILFP</sequence>
<organism evidence="2 3">
    <name type="scientific">Brachionus plicatilis</name>
    <name type="common">Marine rotifer</name>
    <name type="synonym">Brachionus muelleri</name>
    <dbReference type="NCBI Taxonomy" id="10195"/>
    <lineage>
        <taxon>Eukaryota</taxon>
        <taxon>Metazoa</taxon>
        <taxon>Spiralia</taxon>
        <taxon>Gnathifera</taxon>
        <taxon>Rotifera</taxon>
        <taxon>Eurotatoria</taxon>
        <taxon>Monogononta</taxon>
        <taxon>Pseudotrocha</taxon>
        <taxon>Ploima</taxon>
        <taxon>Brachionidae</taxon>
        <taxon>Brachionus</taxon>
    </lineage>
</organism>
<evidence type="ECO:0000313" key="3">
    <source>
        <dbReference type="Proteomes" id="UP000276133"/>
    </source>
</evidence>
<name>A0A3M7R3L7_BRAPC</name>
<dbReference type="Proteomes" id="UP000276133">
    <property type="component" value="Unassembled WGS sequence"/>
</dbReference>
<feature type="chain" id="PRO_5018337168" evidence="1">
    <location>
        <begin position="19"/>
        <end position="206"/>
    </location>
</feature>
<keyword evidence="3" id="KW-1185">Reference proteome</keyword>
<dbReference type="AlphaFoldDB" id="A0A3M7R3L7"/>
<dbReference type="EMBL" id="REGN01004365">
    <property type="protein sequence ID" value="RNA17838.1"/>
    <property type="molecule type" value="Genomic_DNA"/>
</dbReference>